<feature type="coiled-coil region" evidence="1">
    <location>
        <begin position="87"/>
        <end position="139"/>
    </location>
</feature>
<dbReference type="AlphaFoldDB" id="A0A2M7XYE9"/>
<protein>
    <recommendedName>
        <fullName evidence="4">Peptidase C39-like domain-containing protein</fullName>
    </recommendedName>
</protein>
<dbReference type="Proteomes" id="UP000229647">
    <property type="component" value="Unassembled WGS sequence"/>
</dbReference>
<accession>A0A2M7XYE9</accession>
<gene>
    <name evidence="2" type="ORF">CO165_01910</name>
</gene>
<dbReference type="EMBL" id="PFWL01000082">
    <property type="protein sequence ID" value="PJA55753.1"/>
    <property type="molecule type" value="Genomic_DNA"/>
</dbReference>
<dbReference type="Gene3D" id="6.10.250.3150">
    <property type="match status" value="1"/>
</dbReference>
<reference evidence="3" key="1">
    <citation type="submission" date="2017-09" db="EMBL/GenBank/DDBJ databases">
        <title>Depth-based differentiation of microbial function through sediment-hosted aquifers and enrichment of novel symbionts in the deep terrestrial subsurface.</title>
        <authorList>
            <person name="Probst A.J."/>
            <person name="Ladd B."/>
            <person name="Jarett J.K."/>
            <person name="Geller-Mcgrath D.E."/>
            <person name="Sieber C.M.K."/>
            <person name="Emerson J.B."/>
            <person name="Anantharaman K."/>
            <person name="Thomas B.C."/>
            <person name="Malmstrom R."/>
            <person name="Stieglmeier M."/>
            <person name="Klingl A."/>
            <person name="Woyke T."/>
            <person name="Ryan C.M."/>
            <person name="Banfield J.F."/>
        </authorList>
    </citation>
    <scope>NUCLEOTIDE SEQUENCE [LARGE SCALE GENOMIC DNA]</scope>
</reference>
<evidence type="ECO:0008006" key="4">
    <source>
        <dbReference type="Google" id="ProtNLM"/>
    </source>
</evidence>
<evidence type="ECO:0000313" key="3">
    <source>
        <dbReference type="Proteomes" id="UP000229647"/>
    </source>
</evidence>
<name>A0A2M7XYE9_9BACT</name>
<keyword evidence="1" id="KW-0175">Coiled coil</keyword>
<evidence type="ECO:0000313" key="2">
    <source>
        <dbReference type="EMBL" id="PJA55753.1"/>
    </source>
</evidence>
<proteinExistence type="predicted"/>
<evidence type="ECO:0000256" key="1">
    <source>
        <dbReference type="SAM" id="Coils"/>
    </source>
</evidence>
<sequence>MQINQTEQQIISTGKEIDLLGSRIEGLDQSLDYLSKQLIQRIVIGYKKKPLSLFSLLLDNKNAYDFINQVKYLKTAQNNTQKLLYTVQETKTNAEEQKKLREEKKIELDKLNETLTYQKRSLDNQKVQKQKLLNDTQNDETTYQRLLSQAQAQLAGFKSFVSTAGAGVISANQFGSGSDGAYYSQRDERWASKTIGYSSENILNVGCLLTSVAMIAKHNGDNVDPGNIASDPSRFYGNTAYMSLPWKGVAGKSYYGGINIDQELANGNYVIVGVGSCGSGGSHFVVLTKKDGEDYIMNDPIYGPDLKFSSHYSNICSNGTFK</sequence>
<dbReference type="Gene3D" id="3.90.70.10">
    <property type="entry name" value="Cysteine proteinases"/>
    <property type="match status" value="1"/>
</dbReference>
<comment type="caution">
    <text evidence="2">The sequence shown here is derived from an EMBL/GenBank/DDBJ whole genome shotgun (WGS) entry which is preliminary data.</text>
</comment>
<organism evidence="2 3">
    <name type="scientific">Candidatus Roizmanbacteria bacterium CG_4_9_14_3_um_filter_33_18</name>
    <dbReference type="NCBI Taxonomy" id="1974841"/>
    <lineage>
        <taxon>Bacteria</taxon>
        <taxon>Candidatus Roizmaniibacteriota</taxon>
    </lineage>
</organism>